<dbReference type="InterPro" id="IPR002676">
    <property type="entry name" value="RimM_N"/>
</dbReference>
<reference evidence="8" key="1">
    <citation type="journal article" date="2020" name="mSystems">
        <title>Genome- and Community-Level Interaction Insights into Carbon Utilization and Element Cycling Functions of Hydrothermarchaeota in Hydrothermal Sediment.</title>
        <authorList>
            <person name="Zhou Z."/>
            <person name="Liu Y."/>
            <person name="Xu W."/>
            <person name="Pan J."/>
            <person name="Luo Z.H."/>
            <person name="Li M."/>
        </authorList>
    </citation>
    <scope>NUCLEOTIDE SEQUENCE [LARGE SCALE GENOMIC DNA]</scope>
    <source>
        <strain evidence="8">SpSt-479</strain>
    </source>
</reference>
<evidence type="ECO:0000256" key="5">
    <source>
        <dbReference type="HAMAP-Rule" id="MF_00014"/>
    </source>
</evidence>
<dbReference type="GO" id="GO:0006364">
    <property type="term" value="P:rRNA processing"/>
    <property type="evidence" value="ECO:0007669"/>
    <property type="project" value="UniProtKB-UniRule"/>
</dbReference>
<dbReference type="InterPro" id="IPR011961">
    <property type="entry name" value="RimM"/>
</dbReference>
<dbReference type="NCBIfam" id="TIGR02273">
    <property type="entry name" value="16S_RimM"/>
    <property type="match status" value="1"/>
</dbReference>
<dbReference type="SUPFAM" id="SSF50447">
    <property type="entry name" value="Translation proteins"/>
    <property type="match status" value="1"/>
</dbReference>
<accession>A0A7V2ZL96</accession>
<organism evidence="8">
    <name type="scientific">Ignavibacterium album</name>
    <dbReference type="NCBI Taxonomy" id="591197"/>
    <lineage>
        <taxon>Bacteria</taxon>
        <taxon>Pseudomonadati</taxon>
        <taxon>Ignavibacteriota</taxon>
        <taxon>Ignavibacteria</taxon>
        <taxon>Ignavibacteriales</taxon>
        <taxon>Ignavibacteriaceae</taxon>
        <taxon>Ignavibacterium</taxon>
    </lineage>
</organism>
<proteinExistence type="inferred from homology"/>
<dbReference type="GO" id="GO:0005840">
    <property type="term" value="C:ribosome"/>
    <property type="evidence" value="ECO:0007669"/>
    <property type="project" value="InterPro"/>
</dbReference>
<feature type="domain" description="RimM N-terminal" evidence="6">
    <location>
        <begin position="7"/>
        <end position="87"/>
    </location>
</feature>
<dbReference type="PANTHER" id="PTHR33692:SF1">
    <property type="entry name" value="RIBOSOME MATURATION FACTOR RIMM"/>
    <property type="match status" value="1"/>
</dbReference>
<dbReference type="GO" id="GO:0005737">
    <property type="term" value="C:cytoplasm"/>
    <property type="evidence" value="ECO:0007669"/>
    <property type="project" value="UniProtKB-SubCell"/>
</dbReference>
<dbReference type="GO" id="GO:0043022">
    <property type="term" value="F:ribosome binding"/>
    <property type="evidence" value="ECO:0007669"/>
    <property type="project" value="InterPro"/>
</dbReference>
<dbReference type="EMBL" id="DSUJ01000008">
    <property type="protein sequence ID" value="HFI92047.1"/>
    <property type="molecule type" value="Genomic_DNA"/>
</dbReference>
<comment type="domain">
    <text evidence="5">The PRC barrel domain binds ribosomal protein uS19.</text>
</comment>
<keyword evidence="1 5" id="KW-0963">Cytoplasm</keyword>
<keyword evidence="4 5" id="KW-0143">Chaperone</keyword>
<dbReference type="InterPro" id="IPR036976">
    <property type="entry name" value="RimM_N_sf"/>
</dbReference>
<dbReference type="InterPro" id="IPR009000">
    <property type="entry name" value="Transl_B-barrel_sf"/>
</dbReference>
<dbReference type="InterPro" id="IPR011033">
    <property type="entry name" value="PRC_barrel-like_sf"/>
</dbReference>
<comment type="similarity">
    <text evidence="5">Belongs to the RimM family.</text>
</comment>
<dbReference type="Gene3D" id="2.30.30.240">
    <property type="entry name" value="PRC-barrel domain"/>
    <property type="match status" value="1"/>
</dbReference>
<evidence type="ECO:0000313" key="8">
    <source>
        <dbReference type="EMBL" id="HFI92047.1"/>
    </source>
</evidence>
<evidence type="ECO:0000256" key="3">
    <source>
        <dbReference type="ARBA" id="ARBA00022552"/>
    </source>
</evidence>
<comment type="caution">
    <text evidence="8">The sequence shown here is derived from an EMBL/GenBank/DDBJ whole genome shotgun (WGS) entry which is preliminary data.</text>
</comment>
<dbReference type="RefSeq" id="WP_304144190.1">
    <property type="nucleotide sequence ID" value="NZ_JAOAIE010000036.1"/>
</dbReference>
<evidence type="ECO:0000259" key="7">
    <source>
        <dbReference type="Pfam" id="PF24986"/>
    </source>
</evidence>
<dbReference type="InterPro" id="IPR056792">
    <property type="entry name" value="PRC_RimM"/>
</dbReference>
<dbReference type="SUPFAM" id="SSF50346">
    <property type="entry name" value="PRC-barrel domain"/>
    <property type="match status" value="1"/>
</dbReference>
<dbReference type="GO" id="GO:0042274">
    <property type="term" value="P:ribosomal small subunit biogenesis"/>
    <property type="evidence" value="ECO:0007669"/>
    <property type="project" value="UniProtKB-UniRule"/>
</dbReference>
<evidence type="ECO:0000256" key="1">
    <source>
        <dbReference type="ARBA" id="ARBA00022490"/>
    </source>
</evidence>
<comment type="subcellular location">
    <subcellularLocation>
        <location evidence="5">Cytoplasm</location>
    </subcellularLocation>
</comment>
<name>A0A7V2ZL96_9BACT</name>
<protein>
    <recommendedName>
        <fullName evidence="5">Ribosome maturation factor RimM</fullName>
    </recommendedName>
</protein>
<comment type="function">
    <text evidence="5">An accessory protein needed during the final step in the assembly of 30S ribosomal subunit, possibly for assembly of the head region. Essential for efficient processing of 16S rRNA. May be needed both before and after RbfA during the maturation of 16S rRNA. It has affinity for free ribosomal 30S subunits but not for 70S ribosomes.</text>
</comment>
<sequence>MNDFFLIAKVVSVSPKDGFIKLKLFTDHPEKLYTTKYVFIDFWGNKKKFFIEEILKRGETFLLRLKNFSTERELEVFVGRDLFLEQSELIPLSDNSFYIHDLIGCQVYCSEKYLGIVKDVLSTPANDVLEITGKHDEIKLLPFVLKFFDEINPEQKIIFVKKDSGICDDED</sequence>
<keyword evidence="2 5" id="KW-0690">Ribosome biogenesis</keyword>
<evidence type="ECO:0000259" key="6">
    <source>
        <dbReference type="Pfam" id="PF01782"/>
    </source>
</evidence>
<evidence type="ECO:0000256" key="2">
    <source>
        <dbReference type="ARBA" id="ARBA00022517"/>
    </source>
</evidence>
<dbReference type="Gene3D" id="2.40.30.60">
    <property type="entry name" value="RimM"/>
    <property type="match status" value="1"/>
</dbReference>
<dbReference type="Pfam" id="PF01782">
    <property type="entry name" value="RimM"/>
    <property type="match status" value="1"/>
</dbReference>
<dbReference type="PANTHER" id="PTHR33692">
    <property type="entry name" value="RIBOSOME MATURATION FACTOR RIMM"/>
    <property type="match status" value="1"/>
</dbReference>
<gene>
    <name evidence="5 8" type="primary">rimM</name>
    <name evidence="8" type="ORF">ENS31_11065</name>
</gene>
<keyword evidence="3 5" id="KW-0698">rRNA processing</keyword>
<dbReference type="AlphaFoldDB" id="A0A7V2ZL96"/>
<dbReference type="Pfam" id="PF24986">
    <property type="entry name" value="PRC_RimM"/>
    <property type="match status" value="1"/>
</dbReference>
<feature type="domain" description="Ribosome maturation factor RimM PRC barrel" evidence="7">
    <location>
        <begin position="100"/>
        <end position="163"/>
    </location>
</feature>
<dbReference type="HAMAP" id="MF_00014">
    <property type="entry name" value="Ribosome_mat_RimM"/>
    <property type="match status" value="1"/>
</dbReference>
<evidence type="ECO:0000256" key="4">
    <source>
        <dbReference type="ARBA" id="ARBA00023186"/>
    </source>
</evidence>
<comment type="subunit">
    <text evidence="5">Binds ribosomal protein uS19.</text>
</comment>